<name>A0AAV4BNP0_9GAST</name>
<dbReference type="AlphaFoldDB" id="A0AAV4BNP0"/>
<dbReference type="EMBL" id="BLXT01005231">
    <property type="protein sequence ID" value="GFO20977.1"/>
    <property type="molecule type" value="Genomic_DNA"/>
</dbReference>
<dbReference type="Proteomes" id="UP000735302">
    <property type="component" value="Unassembled WGS sequence"/>
</dbReference>
<proteinExistence type="predicted"/>
<keyword evidence="2" id="KW-1185">Reference proteome</keyword>
<evidence type="ECO:0000313" key="2">
    <source>
        <dbReference type="Proteomes" id="UP000735302"/>
    </source>
</evidence>
<evidence type="ECO:0000313" key="1">
    <source>
        <dbReference type="EMBL" id="GFO20977.1"/>
    </source>
</evidence>
<accession>A0AAV4BNP0</accession>
<gene>
    <name evidence="1" type="ORF">PoB_004748200</name>
</gene>
<comment type="caution">
    <text evidence="1">The sequence shown here is derived from an EMBL/GenBank/DDBJ whole genome shotgun (WGS) entry which is preliminary data.</text>
</comment>
<organism evidence="1 2">
    <name type="scientific">Plakobranchus ocellatus</name>
    <dbReference type="NCBI Taxonomy" id="259542"/>
    <lineage>
        <taxon>Eukaryota</taxon>
        <taxon>Metazoa</taxon>
        <taxon>Spiralia</taxon>
        <taxon>Lophotrochozoa</taxon>
        <taxon>Mollusca</taxon>
        <taxon>Gastropoda</taxon>
        <taxon>Heterobranchia</taxon>
        <taxon>Euthyneura</taxon>
        <taxon>Panpulmonata</taxon>
        <taxon>Sacoglossa</taxon>
        <taxon>Placobranchoidea</taxon>
        <taxon>Plakobranchidae</taxon>
        <taxon>Plakobranchus</taxon>
    </lineage>
</organism>
<sequence>MVIVLKKISHSFFFPPQLQLAVEREGRRVLEVYAGIVFLCEKSPHERWQPGKLHRELCGDGIAGFTFVPANIMSAGADARGKNIRFDILSHGFSIITQKTVNNTCYKNIR</sequence>
<reference evidence="1 2" key="1">
    <citation type="journal article" date="2021" name="Elife">
        <title>Chloroplast acquisition without the gene transfer in kleptoplastic sea slugs, Plakobranchus ocellatus.</title>
        <authorList>
            <person name="Maeda T."/>
            <person name="Takahashi S."/>
            <person name="Yoshida T."/>
            <person name="Shimamura S."/>
            <person name="Takaki Y."/>
            <person name="Nagai Y."/>
            <person name="Toyoda A."/>
            <person name="Suzuki Y."/>
            <person name="Arimoto A."/>
            <person name="Ishii H."/>
            <person name="Satoh N."/>
            <person name="Nishiyama T."/>
            <person name="Hasebe M."/>
            <person name="Maruyama T."/>
            <person name="Minagawa J."/>
            <person name="Obokata J."/>
            <person name="Shigenobu S."/>
        </authorList>
    </citation>
    <scope>NUCLEOTIDE SEQUENCE [LARGE SCALE GENOMIC DNA]</scope>
</reference>
<protein>
    <submittedName>
        <fullName evidence="1">Uncharacterized protein</fullName>
    </submittedName>
</protein>